<evidence type="ECO:0000313" key="1">
    <source>
        <dbReference type="EMBL" id="ERT06720.1"/>
    </source>
</evidence>
<dbReference type="EMBL" id="AUZM01000032">
    <property type="protein sequence ID" value="ERT06720.1"/>
    <property type="molecule type" value="Genomic_DNA"/>
</dbReference>
<evidence type="ECO:0000313" key="2">
    <source>
        <dbReference type="Proteomes" id="UP000017127"/>
    </source>
</evidence>
<proteinExistence type="predicted"/>
<sequence>MLAHQSYKSTFRGCLSIPIFAIADFDSRILRVFLVRILYQSWKDK</sequence>
<reference evidence="1 2" key="1">
    <citation type="journal article" date="2013" name="Front. Microbiol.">
        <title>Comparative genomic analyses of the cyanobacterium, Lyngbya aestuarii BL J, a powerful hydrogen producer.</title>
        <authorList>
            <person name="Kothari A."/>
            <person name="Vaughn M."/>
            <person name="Garcia-Pichel F."/>
        </authorList>
    </citation>
    <scope>NUCLEOTIDE SEQUENCE [LARGE SCALE GENOMIC DNA]</scope>
    <source>
        <strain evidence="1 2">BL J</strain>
    </source>
</reference>
<dbReference type="AlphaFoldDB" id="U7QI06"/>
<protein>
    <submittedName>
        <fullName evidence="1">Uncharacterized protein</fullName>
    </submittedName>
</protein>
<dbReference type="Proteomes" id="UP000017127">
    <property type="component" value="Unassembled WGS sequence"/>
</dbReference>
<name>U7QI06_9CYAN</name>
<accession>U7QI06</accession>
<gene>
    <name evidence="1" type="ORF">M595_3313</name>
</gene>
<comment type="caution">
    <text evidence="1">The sequence shown here is derived from an EMBL/GenBank/DDBJ whole genome shotgun (WGS) entry which is preliminary data.</text>
</comment>
<keyword evidence="2" id="KW-1185">Reference proteome</keyword>
<organism evidence="1 2">
    <name type="scientific">Lyngbya aestuarii BL J</name>
    <dbReference type="NCBI Taxonomy" id="1348334"/>
    <lineage>
        <taxon>Bacteria</taxon>
        <taxon>Bacillati</taxon>
        <taxon>Cyanobacteriota</taxon>
        <taxon>Cyanophyceae</taxon>
        <taxon>Oscillatoriophycideae</taxon>
        <taxon>Oscillatoriales</taxon>
        <taxon>Microcoleaceae</taxon>
        <taxon>Lyngbya</taxon>
    </lineage>
</organism>